<evidence type="ECO:0000313" key="2">
    <source>
        <dbReference type="EMBL" id="HGT70851.1"/>
    </source>
</evidence>
<evidence type="ECO:0000256" key="1">
    <source>
        <dbReference type="SAM" id="MobiDB-lite"/>
    </source>
</evidence>
<sequence length="79" mass="9449">MNKEFESAYFHIYNRGSDKRDIFMEEKDCERFLLCPKEFNTKRNVNIRDLKEARTNSTPTSKVGESPRFSRIQTRGIRN</sequence>
<feature type="region of interest" description="Disordered" evidence="1">
    <location>
        <begin position="50"/>
        <end position="79"/>
    </location>
</feature>
<accession>A0A7C4M1J1</accession>
<dbReference type="EMBL" id="DSYQ01000004">
    <property type="protein sequence ID" value="HGT70851.1"/>
    <property type="molecule type" value="Genomic_DNA"/>
</dbReference>
<protein>
    <submittedName>
        <fullName evidence="2">Uncharacterized protein</fullName>
    </submittedName>
</protein>
<gene>
    <name evidence="2" type="ORF">ENT43_01145</name>
</gene>
<comment type="caution">
    <text evidence="2">The sequence shown here is derived from an EMBL/GenBank/DDBJ whole genome shotgun (WGS) entry which is preliminary data.</text>
</comment>
<name>A0A7C4M1J1_UNCC3</name>
<reference evidence="2" key="1">
    <citation type="journal article" date="2020" name="mSystems">
        <title>Genome- and Community-Level Interaction Insights into Carbon Utilization and Element Cycling Functions of Hydrothermarchaeota in Hydrothermal Sediment.</title>
        <authorList>
            <person name="Zhou Z."/>
            <person name="Liu Y."/>
            <person name="Xu W."/>
            <person name="Pan J."/>
            <person name="Luo Z.H."/>
            <person name="Li M."/>
        </authorList>
    </citation>
    <scope>NUCLEOTIDE SEQUENCE [LARGE SCALE GENOMIC DNA]</scope>
    <source>
        <strain evidence="2">SpSt-579</strain>
    </source>
</reference>
<proteinExistence type="predicted"/>
<organism evidence="2">
    <name type="scientific">candidate division CPR3 bacterium</name>
    <dbReference type="NCBI Taxonomy" id="2268181"/>
    <lineage>
        <taxon>Bacteria</taxon>
        <taxon>Bacteria division CPR3</taxon>
    </lineage>
</organism>
<dbReference type="AlphaFoldDB" id="A0A7C4M1J1"/>